<evidence type="ECO:0000313" key="3">
    <source>
        <dbReference type="EMBL" id="TGY09151.1"/>
    </source>
</evidence>
<evidence type="ECO:0000256" key="1">
    <source>
        <dbReference type="SAM" id="SignalP"/>
    </source>
</evidence>
<sequence>MKTYICPYIVLAFLAVLLGGSFSNANAQNTRLKVITFNVKSFEMVDMSNQVLFDVTPFADFLRDENADFIILNEMENRSSRQQRDGKYRDVVQELAEKLGMFGIFGYAYNLGNKTGDNPEENYTYCMNELYGNAILSKYPILSSQAMQLPRPTGSADQRGVLVTEVVMPTGEMIRVVATHLDHIGGQDEQAQLLISDKVINDNVPTILAGDMNSSPSSSAMETVKTKFDIISNTWVDYIFASKGDWKKISEYVKQSGNLSDHNAMISEIELIKK</sequence>
<dbReference type="SUPFAM" id="SSF56219">
    <property type="entry name" value="DNase I-like"/>
    <property type="match status" value="1"/>
</dbReference>
<keyword evidence="3" id="KW-0540">Nuclease</keyword>
<dbReference type="GO" id="GO:0006506">
    <property type="term" value="P:GPI anchor biosynthetic process"/>
    <property type="evidence" value="ECO:0007669"/>
    <property type="project" value="TreeGrafter"/>
</dbReference>
<dbReference type="InterPro" id="IPR036691">
    <property type="entry name" value="Endo/exonu/phosph_ase_sf"/>
</dbReference>
<reference evidence="3 4" key="1">
    <citation type="submission" date="2019-04" db="EMBL/GenBank/DDBJ databases">
        <title>Microbes associate with the intestines of laboratory mice.</title>
        <authorList>
            <person name="Navarre W."/>
            <person name="Wong E."/>
            <person name="Huang K."/>
            <person name="Tropini C."/>
            <person name="Ng K."/>
            <person name="Yu B."/>
        </authorList>
    </citation>
    <scope>NUCLEOTIDE SEQUENCE [LARGE SCALE GENOMIC DNA]</scope>
    <source>
        <strain evidence="3 4">NM69_E16B</strain>
    </source>
</reference>
<keyword evidence="3" id="KW-0378">Hydrolase</keyword>
<dbReference type="AlphaFoldDB" id="A0A4S2B5E9"/>
<dbReference type="GO" id="GO:0016020">
    <property type="term" value="C:membrane"/>
    <property type="evidence" value="ECO:0007669"/>
    <property type="project" value="GOC"/>
</dbReference>
<dbReference type="Gene3D" id="3.60.10.10">
    <property type="entry name" value="Endonuclease/exonuclease/phosphatase"/>
    <property type="match status" value="1"/>
</dbReference>
<keyword evidence="1" id="KW-0732">Signal</keyword>
<dbReference type="EMBL" id="SRYZ01000003">
    <property type="protein sequence ID" value="TGY09151.1"/>
    <property type="molecule type" value="Genomic_DNA"/>
</dbReference>
<keyword evidence="3" id="KW-0255">Endonuclease</keyword>
<dbReference type="PANTHER" id="PTHR14859">
    <property type="entry name" value="CALCOFLUOR WHITE HYPERSENSITIVE PROTEIN PRECURSOR"/>
    <property type="match status" value="1"/>
</dbReference>
<dbReference type="GO" id="GO:0004519">
    <property type="term" value="F:endonuclease activity"/>
    <property type="evidence" value="ECO:0007669"/>
    <property type="project" value="UniProtKB-KW"/>
</dbReference>
<dbReference type="InterPro" id="IPR005135">
    <property type="entry name" value="Endo/exonuclease/phosphatase"/>
</dbReference>
<dbReference type="Pfam" id="PF03372">
    <property type="entry name" value="Exo_endo_phos"/>
    <property type="match status" value="1"/>
</dbReference>
<accession>A0A4S2B5E9</accession>
<evidence type="ECO:0000259" key="2">
    <source>
        <dbReference type="Pfam" id="PF03372"/>
    </source>
</evidence>
<evidence type="ECO:0000313" key="4">
    <source>
        <dbReference type="Proteomes" id="UP000310532"/>
    </source>
</evidence>
<name>A0A4S2B5E9_9BACE</name>
<organism evidence="3 4">
    <name type="scientific">Bacteroides muris</name>
    <name type="common">ex Afrizal et al. 2022</name>
    <dbReference type="NCBI Taxonomy" id="2516960"/>
    <lineage>
        <taxon>Bacteria</taxon>
        <taxon>Pseudomonadati</taxon>
        <taxon>Bacteroidota</taxon>
        <taxon>Bacteroidia</taxon>
        <taxon>Bacteroidales</taxon>
        <taxon>Bacteroidaceae</taxon>
        <taxon>Bacteroides</taxon>
    </lineage>
</organism>
<keyword evidence="4" id="KW-1185">Reference proteome</keyword>
<feature type="signal peptide" evidence="1">
    <location>
        <begin position="1"/>
        <end position="27"/>
    </location>
</feature>
<dbReference type="RefSeq" id="WP_136009082.1">
    <property type="nucleotide sequence ID" value="NZ_SRYZ01000003.1"/>
</dbReference>
<dbReference type="InterPro" id="IPR051916">
    <property type="entry name" value="GPI-anchor_lipid_remodeler"/>
</dbReference>
<protein>
    <submittedName>
        <fullName evidence="3">Endonuclease</fullName>
    </submittedName>
</protein>
<feature type="chain" id="PRO_5020527687" evidence="1">
    <location>
        <begin position="28"/>
        <end position="274"/>
    </location>
</feature>
<comment type="caution">
    <text evidence="3">The sequence shown here is derived from an EMBL/GenBank/DDBJ whole genome shotgun (WGS) entry which is preliminary data.</text>
</comment>
<proteinExistence type="predicted"/>
<dbReference type="PANTHER" id="PTHR14859:SF1">
    <property type="entry name" value="PGAP2-INTERACTING PROTEIN"/>
    <property type="match status" value="1"/>
</dbReference>
<dbReference type="Proteomes" id="UP000310532">
    <property type="component" value="Unassembled WGS sequence"/>
</dbReference>
<gene>
    <name evidence="3" type="ORF">E5355_02705</name>
</gene>
<feature type="domain" description="Endonuclease/exonuclease/phosphatase" evidence="2">
    <location>
        <begin position="35"/>
        <end position="262"/>
    </location>
</feature>